<reference evidence="2 3" key="1">
    <citation type="submission" date="2018-05" db="EMBL/GenBank/DDBJ databases">
        <authorList>
            <consortium name="IHU Genomes"/>
        </authorList>
    </citation>
    <scope>NUCLEOTIDE SEQUENCE [LARGE SCALE GENOMIC DNA]</scope>
    <source>
        <strain evidence="2 3">P7336</strain>
    </source>
</reference>
<evidence type="ECO:0000313" key="3">
    <source>
        <dbReference type="Proteomes" id="UP000252015"/>
    </source>
</evidence>
<keyword evidence="1" id="KW-0732">Signal</keyword>
<dbReference type="OrthoDB" id="4713284at2"/>
<feature type="signal peptide" evidence="1">
    <location>
        <begin position="1"/>
        <end position="25"/>
    </location>
</feature>
<keyword evidence="3" id="KW-1185">Reference proteome</keyword>
<evidence type="ECO:0008006" key="4">
    <source>
        <dbReference type="Google" id="ProtNLM"/>
    </source>
</evidence>
<organism evidence="2 3">
    <name type="scientific">Mycobacterium shimoidei</name>
    <dbReference type="NCBI Taxonomy" id="29313"/>
    <lineage>
        <taxon>Bacteria</taxon>
        <taxon>Bacillati</taxon>
        <taxon>Actinomycetota</taxon>
        <taxon>Actinomycetes</taxon>
        <taxon>Mycobacteriales</taxon>
        <taxon>Mycobacteriaceae</taxon>
        <taxon>Mycobacterium</taxon>
    </lineage>
</organism>
<dbReference type="EMBL" id="UEGW01000001">
    <property type="protein sequence ID" value="SRX96239.1"/>
    <property type="molecule type" value="Genomic_DNA"/>
</dbReference>
<proteinExistence type="predicted"/>
<gene>
    <name evidence="2" type="ORF">MSP7336_04515</name>
</gene>
<evidence type="ECO:0000256" key="1">
    <source>
        <dbReference type="SAM" id="SignalP"/>
    </source>
</evidence>
<dbReference type="Proteomes" id="UP000252015">
    <property type="component" value="Unassembled WGS sequence"/>
</dbReference>
<feature type="chain" id="PRO_5014268200" description="Secreted protein" evidence="1">
    <location>
        <begin position="26"/>
        <end position="112"/>
    </location>
</feature>
<dbReference type="RefSeq" id="WP_069397926.1">
    <property type="nucleotide sequence ID" value="NZ_JACKUN010000036.1"/>
</dbReference>
<accession>A0A1E3T1U0</accession>
<evidence type="ECO:0000313" key="2">
    <source>
        <dbReference type="EMBL" id="SRX96239.1"/>
    </source>
</evidence>
<sequence length="112" mass="11282">MKKTLIAAGLAAAALVLNPPAPAHADFVFEVCPSGMDGVVAGTPTSCPFADNVRANYFRYGGASVIGAYSPVTDVIYPMDCSSGSFIAELSSGAMHPGVLCTGGNGAAVVIW</sequence>
<dbReference type="AlphaFoldDB" id="A0A1E3T1U0"/>
<protein>
    <recommendedName>
        <fullName evidence="4">Secreted protein</fullName>
    </recommendedName>
</protein>
<name>A0A1E3T1U0_MYCSH</name>